<dbReference type="InterPro" id="IPR015424">
    <property type="entry name" value="PyrdxlP-dep_Trfase"/>
</dbReference>
<name>A0A1J5QWD8_9ZZZZ</name>
<dbReference type="Gene3D" id="3.90.1150.10">
    <property type="entry name" value="Aspartate Aminotransferase, domain 1"/>
    <property type="match status" value="1"/>
</dbReference>
<dbReference type="Pfam" id="PF00155">
    <property type="entry name" value="Aminotran_1_2"/>
    <property type="match status" value="1"/>
</dbReference>
<dbReference type="SUPFAM" id="SSF53383">
    <property type="entry name" value="PLP-dependent transferases"/>
    <property type="match status" value="1"/>
</dbReference>
<dbReference type="InterPro" id="IPR015422">
    <property type="entry name" value="PyrdxlP-dep_Trfase_small"/>
</dbReference>
<comment type="caution">
    <text evidence="7">The sequence shown here is derived from an EMBL/GenBank/DDBJ whole genome shotgun (WGS) entry which is preliminary data.</text>
</comment>
<evidence type="ECO:0000259" key="6">
    <source>
        <dbReference type="PROSITE" id="PS50949"/>
    </source>
</evidence>
<sequence length="485" mass="52689">MTETETAIFQPGAAGRGQTLQTQIAARFAQQIHAQLLAQGSRLPSVRACARQQGVSPQTVVAAYDLLQAQGLVEARPKRGFFVRTPRHQPPVAAPQGGPPPLPTHATALMRGMFAQMHAVGSPGLRGMPGAGTLPAAWLQSPALTQAVRRLLRRDGVDAISLEYGHPQGDPQLRDALCQLLAALDVRAQPGQIMTCMGATQALDLITRAFARPGDAVLVEQPGWSAQFAQLAQSGLQLLPVPRGADGPDLERVAHWARVRKPRLMVVVSRLHNPTGHSMSMASAHRLLQLAREHGFLIVEDDVYGPLCEQPSPLLSAMDALEHTLFISGFSKLLAPGWRVGMVAASRERIERLTDQKLLANLTSPVLTERAVAFLLNQGALRRQGQHLRERLARARKQAVRLALESGCRFESPPQGLFGWLDTGVDADLLAQRLLDRGYLLAPGRLFDPQGMSSTRMRLNFPHALDAAFWKAYAAETAALRKSRG</sequence>
<dbReference type="InterPro" id="IPR004839">
    <property type="entry name" value="Aminotransferase_I/II_large"/>
</dbReference>
<gene>
    <name evidence="7" type="primary">lysN_12</name>
    <name evidence="7" type="ORF">GALL_305310</name>
</gene>
<dbReference type="CDD" id="cd07377">
    <property type="entry name" value="WHTH_GntR"/>
    <property type="match status" value="1"/>
</dbReference>
<dbReference type="GO" id="GO:0047536">
    <property type="term" value="F:2-aminoadipate transaminase activity"/>
    <property type="evidence" value="ECO:0007669"/>
    <property type="project" value="UniProtKB-EC"/>
</dbReference>
<dbReference type="CDD" id="cd00609">
    <property type="entry name" value="AAT_like"/>
    <property type="match status" value="1"/>
</dbReference>
<dbReference type="SMART" id="SM00345">
    <property type="entry name" value="HTH_GNTR"/>
    <property type="match status" value="1"/>
</dbReference>
<dbReference type="PROSITE" id="PS50949">
    <property type="entry name" value="HTH_GNTR"/>
    <property type="match status" value="1"/>
</dbReference>
<keyword evidence="5" id="KW-0804">Transcription</keyword>
<proteinExistence type="inferred from homology"/>
<keyword evidence="7" id="KW-0808">Transferase</keyword>
<dbReference type="PANTHER" id="PTHR46577">
    <property type="entry name" value="HTH-TYPE TRANSCRIPTIONAL REGULATORY PROTEIN GABR"/>
    <property type="match status" value="1"/>
</dbReference>
<accession>A0A1J5QWD8</accession>
<dbReference type="InterPro" id="IPR015421">
    <property type="entry name" value="PyrdxlP-dep_Trfase_major"/>
</dbReference>
<dbReference type="InterPro" id="IPR051446">
    <property type="entry name" value="HTH_trans_reg/aminotransferase"/>
</dbReference>
<reference evidence="7" key="1">
    <citation type="submission" date="2016-10" db="EMBL/GenBank/DDBJ databases">
        <title>Sequence of Gallionella enrichment culture.</title>
        <authorList>
            <person name="Poehlein A."/>
            <person name="Muehling M."/>
            <person name="Daniel R."/>
        </authorList>
    </citation>
    <scope>NUCLEOTIDE SEQUENCE</scope>
</reference>
<evidence type="ECO:0000256" key="1">
    <source>
        <dbReference type="ARBA" id="ARBA00005384"/>
    </source>
</evidence>
<dbReference type="InterPro" id="IPR036390">
    <property type="entry name" value="WH_DNA-bd_sf"/>
</dbReference>
<dbReference type="AlphaFoldDB" id="A0A1J5QWD8"/>
<protein>
    <submittedName>
        <fullName evidence="7">2-aminoadipate transaminase</fullName>
        <ecNumber evidence="7">2.6.1.39</ecNumber>
    </submittedName>
</protein>
<organism evidence="7">
    <name type="scientific">mine drainage metagenome</name>
    <dbReference type="NCBI Taxonomy" id="410659"/>
    <lineage>
        <taxon>unclassified sequences</taxon>
        <taxon>metagenomes</taxon>
        <taxon>ecological metagenomes</taxon>
    </lineage>
</organism>
<dbReference type="EC" id="2.6.1.39" evidence="7"/>
<dbReference type="PANTHER" id="PTHR46577:SF2">
    <property type="entry name" value="TRANSCRIPTIONAL REGULATORY PROTEIN"/>
    <property type="match status" value="1"/>
</dbReference>
<dbReference type="Pfam" id="PF00392">
    <property type="entry name" value="GntR"/>
    <property type="match status" value="1"/>
</dbReference>
<evidence type="ECO:0000256" key="2">
    <source>
        <dbReference type="ARBA" id="ARBA00022898"/>
    </source>
</evidence>
<dbReference type="GO" id="GO:0003677">
    <property type="term" value="F:DNA binding"/>
    <property type="evidence" value="ECO:0007669"/>
    <property type="project" value="UniProtKB-KW"/>
</dbReference>
<keyword evidence="4" id="KW-0238">DNA-binding</keyword>
<keyword evidence="7" id="KW-0032">Aminotransferase</keyword>
<dbReference type="InterPro" id="IPR000524">
    <property type="entry name" value="Tscrpt_reg_HTH_GntR"/>
</dbReference>
<dbReference type="EMBL" id="MLJW01000414">
    <property type="protein sequence ID" value="OIQ87602.1"/>
    <property type="molecule type" value="Genomic_DNA"/>
</dbReference>
<evidence type="ECO:0000256" key="4">
    <source>
        <dbReference type="ARBA" id="ARBA00023125"/>
    </source>
</evidence>
<dbReference type="Gene3D" id="3.40.640.10">
    <property type="entry name" value="Type I PLP-dependent aspartate aminotransferase-like (Major domain)"/>
    <property type="match status" value="1"/>
</dbReference>
<comment type="similarity">
    <text evidence="1">In the C-terminal section; belongs to the class-I pyridoxal-phosphate-dependent aminotransferase family.</text>
</comment>
<dbReference type="Gene3D" id="1.10.10.10">
    <property type="entry name" value="Winged helix-like DNA-binding domain superfamily/Winged helix DNA-binding domain"/>
    <property type="match status" value="1"/>
</dbReference>
<dbReference type="SUPFAM" id="SSF46785">
    <property type="entry name" value="Winged helix' DNA-binding domain"/>
    <property type="match status" value="1"/>
</dbReference>
<evidence type="ECO:0000256" key="5">
    <source>
        <dbReference type="ARBA" id="ARBA00023163"/>
    </source>
</evidence>
<dbReference type="GO" id="GO:0003700">
    <property type="term" value="F:DNA-binding transcription factor activity"/>
    <property type="evidence" value="ECO:0007669"/>
    <property type="project" value="InterPro"/>
</dbReference>
<evidence type="ECO:0000313" key="7">
    <source>
        <dbReference type="EMBL" id="OIQ87602.1"/>
    </source>
</evidence>
<dbReference type="InterPro" id="IPR036388">
    <property type="entry name" value="WH-like_DNA-bd_sf"/>
</dbReference>
<feature type="domain" description="HTH gntR-type" evidence="6">
    <location>
        <begin position="18"/>
        <end position="86"/>
    </location>
</feature>
<dbReference type="GO" id="GO:0030170">
    <property type="term" value="F:pyridoxal phosphate binding"/>
    <property type="evidence" value="ECO:0007669"/>
    <property type="project" value="InterPro"/>
</dbReference>
<evidence type="ECO:0000256" key="3">
    <source>
        <dbReference type="ARBA" id="ARBA00023015"/>
    </source>
</evidence>
<keyword evidence="2" id="KW-0663">Pyridoxal phosphate</keyword>
<keyword evidence="3" id="KW-0805">Transcription regulation</keyword>